<keyword evidence="1" id="KW-1133">Transmembrane helix</keyword>
<dbReference type="AlphaFoldDB" id="A0A0F9T6I9"/>
<feature type="transmembrane region" description="Helical" evidence="1">
    <location>
        <begin position="12"/>
        <end position="34"/>
    </location>
</feature>
<reference evidence="2" key="1">
    <citation type="journal article" date="2015" name="Nature">
        <title>Complex archaea that bridge the gap between prokaryotes and eukaryotes.</title>
        <authorList>
            <person name="Spang A."/>
            <person name="Saw J.H."/>
            <person name="Jorgensen S.L."/>
            <person name="Zaremba-Niedzwiedzka K."/>
            <person name="Martijn J."/>
            <person name="Lind A.E."/>
            <person name="van Eijk R."/>
            <person name="Schleper C."/>
            <person name="Guy L."/>
            <person name="Ettema T.J."/>
        </authorList>
    </citation>
    <scope>NUCLEOTIDE SEQUENCE</scope>
</reference>
<keyword evidence="1" id="KW-0812">Transmembrane</keyword>
<feature type="transmembrane region" description="Helical" evidence="1">
    <location>
        <begin position="41"/>
        <end position="59"/>
    </location>
</feature>
<protein>
    <submittedName>
        <fullName evidence="2">Uncharacterized protein</fullName>
    </submittedName>
</protein>
<accession>A0A0F9T6I9</accession>
<name>A0A0F9T6I9_9ZZZZ</name>
<organism evidence="2">
    <name type="scientific">marine sediment metagenome</name>
    <dbReference type="NCBI Taxonomy" id="412755"/>
    <lineage>
        <taxon>unclassified sequences</taxon>
        <taxon>metagenomes</taxon>
        <taxon>ecological metagenomes</taxon>
    </lineage>
</organism>
<proteinExistence type="predicted"/>
<comment type="caution">
    <text evidence="2">The sequence shown here is derived from an EMBL/GenBank/DDBJ whole genome shotgun (WGS) entry which is preliminary data.</text>
</comment>
<evidence type="ECO:0000256" key="1">
    <source>
        <dbReference type="SAM" id="Phobius"/>
    </source>
</evidence>
<dbReference type="EMBL" id="LAZR01001918">
    <property type="protein sequence ID" value="KKN37123.1"/>
    <property type="molecule type" value="Genomic_DNA"/>
</dbReference>
<feature type="transmembrane region" description="Helical" evidence="1">
    <location>
        <begin position="71"/>
        <end position="89"/>
    </location>
</feature>
<evidence type="ECO:0000313" key="2">
    <source>
        <dbReference type="EMBL" id="KKN37123.1"/>
    </source>
</evidence>
<sequence length="96" mass="10583">MFNNTLSEQSAFQPYFGLIFFSYCAAYVFLFTFIGMDLKKIFGTVLTLLGIGGLIYTAILFANDSGTTKMLLVYGVLGAIFFFSGVGLVRNTKEKS</sequence>
<gene>
    <name evidence="2" type="ORF">LCGC14_0766670</name>
</gene>
<keyword evidence="1" id="KW-0472">Membrane</keyword>